<organism evidence="1 2">
    <name type="scientific">Hyaloscypha hepaticicola</name>
    <dbReference type="NCBI Taxonomy" id="2082293"/>
    <lineage>
        <taxon>Eukaryota</taxon>
        <taxon>Fungi</taxon>
        <taxon>Dikarya</taxon>
        <taxon>Ascomycota</taxon>
        <taxon>Pezizomycotina</taxon>
        <taxon>Leotiomycetes</taxon>
        <taxon>Helotiales</taxon>
        <taxon>Hyaloscyphaceae</taxon>
        <taxon>Hyaloscypha</taxon>
    </lineage>
</organism>
<protein>
    <submittedName>
        <fullName evidence="1">Uncharacterized protein</fullName>
    </submittedName>
</protein>
<sequence>MMDAPRSDLRPYLAQHMLFCIQPSATQWHSSGEHPSLVSTTSSTRIRQLQLVISLVHSPISLAYHRIRRKNIYSKLYYHPSSASSASQPCTRSAPPNLTNLTNLTRSIVPAYEPQRRRLSQASELTRFQSNLSLPSKKSIRLVSFGLPSTGQLQQSSSYLHFIHPSQYTPTVQSASSSIVTVLRYKFCTMPTVYRTFLCRRPSNRMRKFLVLSLAPGRR</sequence>
<evidence type="ECO:0000313" key="1">
    <source>
        <dbReference type="EMBL" id="PMD20771.1"/>
    </source>
</evidence>
<name>A0A2J6Q3D8_9HELO</name>
<accession>A0A2J6Q3D8</accession>
<gene>
    <name evidence="1" type="ORF">NA56DRAFT_155966</name>
</gene>
<dbReference type="AlphaFoldDB" id="A0A2J6Q3D8"/>
<proteinExistence type="predicted"/>
<dbReference type="Proteomes" id="UP000235672">
    <property type="component" value="Unassembled WGS sequence"/>
</dbReference>
<dbReference type="EMBL" id="KZ613483">
    <property type="protein sequence ID" value="PMD20771.1"/>
    <property type="molecule type" value="Genomic_DNA"/>
</dbReference>
<keyword evidence="2" id="KW-1185">Reference proteome</keyword>
<reference evidence="1 2" key="1">
    <citation type="submission" date="2016-05" db="EMBL/GenBank/DDBJ databases">
        <title>A degradative enzymes factory behind the ericoid mycorrhizal symbiosis.</title>
        <authorList>
            <consortium name="DOE Joint Genome Institute"/>
            <person name="Martino E."/>
            <person name="Morin E."/>
            <person name="Grelet G."/>
            <person name="Kuo A."/>
            <person name="Kohler A."/>
            <person name="Daghino S."/>
            <person name="Barry K."/>
            <person name="Choi C."/>
            <person name="Cichocki N."/>
            <person name="Clum A."/>
            <person name="Copeland A."/>
            <person name="Hainaut M."/>
            <person name="Haridas S."/>
            <person name="Labutti K."/>
            <person name="Lindquist E."/>
            <person name="Lipzen A."/>
            <person name="Khouja H.-R."/>
            <person name="Murat C."/>
            <person name="Ohm R."/>
            <person name="Olson A."/>
            <person name="Spatafora J."/>
            <person name="Veneault-Fourrey C."/>
            <person name="Henrissat B."/>
            <person name="Grigoriev I."/>
            <person name="Martin F."/>
            <person name="Perotto S."/>
        </authorList>
    </citation>
    <scope>NUCLEOTIDE SEQUENCE [LARGE SCALE GENOMIC DNA]</scope>
    <source>
        <strain evidence="1 2">UAMH 7357</strain>
    </source>
</reference>
<evidence type="ECO:0000313" key="2">
    <source>
        <dbReference type="Proteomes" id="UP000235672"/>
    </source>
</evidence>